<dbReference type="RefSeq" id="WP_343794331.1">
    <property type="nucleotide sequence ID" value="NZ_BAAAGA010000006.1"/>
</dbReference>
<accession>A0ABN1H2K5</accession>
<keyword evidence="2" id="KW-1185">Reference proteome</keyword>
<gene>
    <name evidence="1" type="ORF">GCM10009422_25180</name>
</gene>
<dbReference type="EMBL" id="BAAAGA010000006">
    <property type="protein sequence ID" value="GAA0627216.1"/>
    <property type="molecule type" value="Genomic_DNA"/>
</dbReference>
<protein>
    <recommendedName>
        <fullName evidence="3">Terminase large subunit gp17-like C-terminal domain-containing protein</fullName>
    </recommendedName>
</protein>
<proteinExistence type="predicted"/>
<name>A0ABN1H2K5_9CAUL</name>
<evidence type="ECO:0000313" key="1">
    <source>
        <dbReference type="EMBL" id="GAA0627216.1"/>
    </source>
</evidence>
<comment type="caution">
    <text evidence="1">The sequence shown here is derived from an EMBL/GenBank/DDBJ whole genome shotgun (WGS) entry which is preliminary data.</text>
</comment>
<evidence type="ECO:0000313" key="2">
    <source>
        <dbReference type="Proteomes" id="UP001501352"/>
    </source>
</evidence>
<reference evidence="1 2" key="1">
    <citation type="journal article" date="2019" name="Int. J. Syst. Evol. Microbiol.">
        <title>The Global Catalogue of Microorganisms (GCM) 10K type strain sequencing project: providing services to taxonomists for standard genome sequencing and annotation.</title>
        <authorList>
            <consortium name="The Broad Institute Genomics Platform"/>
            <consortium name="The Broad Institute Genome Sequencing Center for Infectious Disease"/>
            <person name="Wu L."/>
            <person name="Ma J."/>
        </authorList>
    </citation>
    <scope>NUCLEOTIDE SEQUENCE [LARGE SCALE GENOMIC DNA]</scope>
    <source>
        <strain evidence="1 2">JCM 12928</strain>
    </source>
</reference>
<dbReference type="Proteomes" id="UP001501352">
    <property type="component" value="Unassembled WGS sequence"/>
</dbReference>
<evidence type="ECO:0008006" key="3">
    <source>
        <dbReference type="Google" id="ProtNLM"/>
    </source>
</evidence>
<sequence length="169" mass="19179">MFSRKAGEPLHPEWAPLEYLTSMEQSIGKALFATQYQQRPAPAGGGLVQAEWFQRYAREDRPKHFDEIIQSWDTANTVTQWADWTVCSTWGRLGESIYLLHVDREPLLFPDLVRVVRRLADQFDPTVVLIEDHASGTQLLQVLREQGFGGSSPTSNRSAWICASSSDRT</sequence>
<dbReference type="Gene3D" id="3.30.420.240">
    <property type="match status" value="1"/>
</dbReference>
<organism evidence="1 2">
    <name type="scientific">Brevundimonas kwangchunensis</name>
    <dbReference type="NCBI Taxonomy" id="322163"/>
    <lineage>
        <taxon>Bacteria</taxon>
        <taxon>Pseudomonadati</taxon>
        <taxon>Pseudomonadota</taxon>
        <taxon>Alphaproteobacteria</taxon>
        <taxon>Caulobacterales</taxon>
        <taxon>Caulobacteraceae</taxon>
        <taxon>Brevundimonas</taxon>
    </lineage>
</organism>